<dbReference type="PANTHER" id="PTHR33735:SF10">
    <property type="entry name" value="EXPRESSED PROTEIN"/>
    <property type="match status" value="1"/>
</dbReference>
<proteinExistence type="predicted"/>
<organism evidence="2 3">
    <name type="scientific">Cucurbita moschata</name>
    <name type="common">Winter crookneck squash</name>
    <name type="synonym">Cucurbita pepo var. moschata</name>
    <dbReference type="NCBI Taxonomy" id="3662"/>
    <lineage>
        <taxon>Eukaryota</taxon>
        <taxon>Viridiplantae</taxon>
        <taxon>Streptophyta</taxon>
        <taxon>Embryophyta</taxon>
        <taxon>Tracheophyta</taxon>
        <taxon>Spermatophyta</taxon>
        <taxon>Magnoliopsida</taxon>
        <taxon>eudicotyledons</taxon>
        <taxon>Gunneridae</taxon>
        <taxon>Pentapetalae</taxon>
        <taxon>rosids</taxon>
        <taxon>fabids</taxon>
        <taxon>Cucurbitales</taxon>
        <taxon>Cucurbitaceae</taxon>
        <taxon>Cucurbiteae</taxon>
        <taxon>Cucurbita</taxon>
    </lineage>
</organism>
<dbReference type="PANTHER" id="PTHR33735">
    <property type="entry name" value="EXPRESSED PROTEIN"/>
    <property type="match status" value="1"/>
</dbReference>
<dbReference type="KEGG" id="cmos:111455450"/>
<accession>A0A6J1GLX4</accession>
<protein>
    <submittedName>
        <fullName evidence="3">Uncharacterized protein LOC111455450 isoform X1</fullName>
    </submittedName>
</protein>
<evidence type="ECO:0000256" key="1">
    <source>
        <dbReference type="SAM" id="Coils"/>
    </source>
</evidence>
<name>A0A6J1GLX4_CUCMO</name>
<feature type="coiled-coil region" evidence="1">
    <location>
        <begin position="171"/>
        <end position="198"/>
    </location>
</feature>
<evidence type="ECO:0000313" key="3">
    <source>
        <dbReference type="RefSeq" id="XP_022952908.1"/>
    </source>
</evidence>
<dbReference type="Proteomes" id="UP000504609">
    <property type="component" value="Unplaced"/>
</dbReference>
<sequence>MKACKRGLERTCNYGQHVLDKQDRDICHAAIDNTPWTCMTIHISSSSNPLTLYFLVFIRRLVFGDPHRRSRRPPSVMSSNSGHFWSFTILRFRTLLLQLSNKINTSAPAGGFRRRPVSEPPQSSSVAVVPYSFRSFGLSSLLRSFCPRAKWIFGSLLSLLVPSWNKWQAFEDEAEKMIEEAENVAEVVEKVAELTEKVSAEIGEKVGEESKVKEAAEVVEKYSKEIAHHALLAQHILHKVEEWKQKLDKSKADINEQMKKKEE</sequence>
<evidence type="ECO:0000313" key="2">
    <source>
        <dbReference type="Proteomes" id="UP000504609"/>
    </source>
</evidence>
<gene>
    <name evidence="3" type="primary">LOC111455450</name>
</gene>
<keyword evidence="1" id="KW-0175">Coiled coil</keyword>
<dbReference type="RefSeq" id="XP_022952908.1">
    <property type="nucleotide sequence ID" value="XM_023097140.1"/>
</dbReference>
<dbReference type="GeneID" id="111455450"/>
<reference evidence="3" key="1">
    <citation type="submission" date="2025-08" db="UniProtKB">
        <authorList>
            <consortium name="RefSeq"/>
        </authorList>
    </citation>
    <scope>IDENTIFICATION</scope>
    <source>
        <tissue evidence="3">Young leaves</tissue>
    </source>
</reference>
<keyword evidence="2" id="KW-1185">Reference proteome</keyword>
<dbReference type="AlphaFoldDB" id="A0A6J1GLX4"/>